<reference evidence="2 3" key="1">
    <citation type="journal article" date="2007" name="Science">
        <title>The Chlamydomonas genome reveals the evolution of key animal and plant functions.</title>
        <authorList>
            <person name="Merchant S.S."/>
            <person name="Prochnik S.E."/>
            <person name="Vallon O."/>
            <person name="Harris E.H."/>
            <person name="Karpowicz S.J."/>
            <person name="Witman G.B."/>
            <person name="Terry A."/>
            <person name="Salamov A."/>
            <person name="Fritz-Laylin L.K."/>
            <person name="Marechal-Drouard L."/>
            <person name="Marshall W.F."/>
            <person name="Qu L.H."/>
            <person name="Nelson D.R."/>
            <person name="Sanderfoot A.A."/>
            <person name="Spalding M.H."/>
            <person name="Kapitonov V.V."/>
            <person name="Ren Q."/>
            <person name="Ferris P."/>
            <person name="Lindquist E."/>
            <person name="Shapiro H."/>
            <person name="Lucas S.M."/>
            <person name="Grimwood J."/>
            <person name="Schmutz J."/>
            <person name="Cardol P."/>
            <person name="Cerutti H."/>
            <person name="Chanfreau G."/>
            <person name="Chen C.L."/>
            <person name="Cognat V."/>
            <person name="Croft M.T."/>
            <person name="Dent R."/>
            <person name="Dutcher S."/>
            <person name="Fernandez E."/>
            <person name="Fukuzawa H."/>
            <person name="Gonzalez-Ballester D."/>
            <person name="Gonzalez-Halphen D."/>
            <person name="Hallmann A."/>
            <person name="Hanikenne M."/>
            <person name="Hippler M."/>
            <person name="Inwood W."/>
            <person name="Jabbari K."/>
            <person name="Kalanon M."/>
            <person name="Kuras R."/>
            <person name="Lefebvre P.A."/>
            <person name="Lemaire S.D."/>
            <person name="Lobanov A.V."/>
            <person name="Lohr M."/>
            <person name="Manuell A."/>
            <person name="Meier I."/>
            <person name="Mets L."/>
            <person name="Mittag M."/>
            <person name="Mittelmeier T."/>
            <person name="Moroney J.V."/>
            <person name="Moseley J."/>
            <person name="Napoli C."/>
            <person name="Nedelcu A.M."/>
            <person name="Niyogi K."/>
            <person name="Novoselov S.V."/>
            <person name="Paulsen I.T."/>
            <person name="Pazour G."/>
            <person name="Purton S."/>
            <person name="Ral J.P."/>
            <person name="Riano-Pachon D.M."/>
            <person name="Riekhof W."/>
            <person name="Rymarquis L."/>
            <person name="Schroda M."/>
            <person name="Stern D."/>
            <person name="Umen J."/>
            <person name="Willows R."/>
            <person name="Wilson N."/>
            <person name="Zimmer S.L."/>
            <person name="Allmer J."/>
            <person name="Balk J."/>
            <person name="Bisova K."/>
            <person name="Chen C.J."/>
            <person name="Elias M."/>
            <person name="Gendler K."/>
            <person name="Hauser C."/>
            <person name="Lamb M.R."/>
            <person name="Ledford H."/>
            <person name="Long J.C."/>
            <person name="Minagawa J."/>
            <person name="Page M.D."/>
            <person name="Pan J."/>
            <person name="Pootakham W."/>
            <person name="Roje S."/>
            <person name="Rose A."/>
            <person name="Stahlberg E."/>
            <person name="Terauchi A.M."/>
            <person name="Yang P."/>
            <person name="Ball S."/>
            <person name="Bowler C."/>
            <person name="Dieckmann C.L."/>
            <person name="Gladyshev V.N."/>
            <person name="Green P."/>
            <person name="Jorgensen R."/>
            <person name="Mayfield S."/>
            <person name="Mueller-Roeber B."/>
            <person name="Rajamani S."/>
            <person name="Sayre R.T."/>
            <person name="Brokstein P."/>
            <person name="Dubchak I."/>
            <person name="Goodstein D."/>
            <person name="Hornick L."/>
            <person name="Huang Y.W."/>
            <person name="Jhaveri J."/>
            <person name="Luo Y."/>
            <person name="Martinez D."/>
            <person name="Ngau W.C."/>
            <person name="Otillar B."/>
            <person name="Poliakov A."/>
            <person name="Porter A."/>
            <person name="Szajkowski L."/>
            <person name="Werner G."/>
            <person name="Zhou K."/>
            <person name="Grigoriev I.V."/>
            <person name="Rokhsar D.S."/>
            <person name="Grossman A.R."/>
        </authorList>
    </citation>
    <scope>NUCLEOTIDE SEQUENCE [LARGE SCALE GENOMIC DNA]</scope>
    <source>
        <strain evidence="3">CC-503</strain>
    </source>
</reference>
<dbReference type="Gramene" id="PNW77942">
    <property type="protein sequence ID" value="PNW77942"/>
    <property type="gene ID" value="CHLRE_10g457900v5"/>
</dbReference>
<dbReference type="RefSeq" id="XP_042920493.1">
    <property type="nucleotide sequence ID" value="XM_043067096.1"/>
</dbReference>
<dbReference type="InParanoid" id="A0A2K3DBP1"/>
<dbReference type="AlphaFoldDB" id="A0A2K3DBP1"/>
<protein>
    <submittedName>
        <fullName evidence="2">Uncharacterized protein</fullName>
    </submittedName>
</protein>
<name>A0A2K3DBP1_CHLRE</name>
<proteinExistence type="predicted"/>
<keyword evidence="3" id="KW-1185">Reference proteome</keyword>
<dbReference type="PaxDb" id="3055-EDP08063"/>
<dbReference type="STRING" id="3055.A0A2K3DBP1"/>
<dbReference type="OrthoDB" id="551733at2759"/>
<dbReference type="ExpressionAtlas" id="A0A2K3DBP1">
    <property type="expression patterns" value="baseline and differential"/>
</dbReference>
<evidence type="ECO:0000313" key="3">
    <source>
        <dbReference type="Proteomes" id="UP000006906"/>
    </source>
</evidence>
<sequence length="1115" mass="108996">MVAHTLIAGAASTQSVISTSEADDAVWVLANTTECPDLQPRLWPNLLGLLTRWAYIQSRGASADARDTQLIGSLCSLVAGFLASRPGAAWAVRAPALLLLAVVGSAASAWGPAPGAVQGGAASGAASRSIPMELQLRNLACKAICEALMHSPHRGADKGPSGASPAACAYLSSTWPATAPASAAAAAAAAATAVASSAVAAVSGGAGADVTLLLPTAAAVTDMCTAAQMVLEVLAADNDGRLFLALLSALMDTLVSELGGMAWRAAAAAAGSSPGTAAAGAAGAEAAVAAAQEAGVTALAALQAAMRQLAGTCVRNAVAKTAGVAAGPVMAMLAVAAEQLRTTAAATTAAVAPPGSLERVRATAGLSLAQATSAVAAGGLLEGVLATVRLQPPSSQAPLLRALQPATDRLVATLLSASSAAAVSAAEAASGASAMPGSVTAVANIASSALRQAVGYCWARLRLQPALQVSELAPAPAVVAERMAEVATLSAAAGCVGMKPPSGISGVEVASWHPARGTLEALFCGALGVGRIVSTALKGAPPAAVHEALAAHSQGPLYGDMQLLARGALEALAAARQQATAAAGAVTTPGGGAAATAAAARSAAGGLAAGLLHDTAAAARRLHVLYGAVADSDRGAAWLAALPPTASGLLRERVDRSFVCVVSAASAAFDALAAPAAPAAARLPQLPAHPETVAAGETASAAVTALGALADVQFCGLQLRAHGDLVGRLGAAVAAAPAAAAAPLLALLPCYPAFASAYAAGSAGGNGGSVSVSRVAFLLPLVAASVPHAGDVGGAAAAVLPFVYLLLKGSGGRNAGGAGSEVVCQTAHAVWAALLAALCGDSEEGPQRDRGYGVGGQEHPRGAGAGSGPMAVGVETAASMVPYYLQRCCQQPCGPGDVELMQRGIMQAFKSLPANHPIKAWCVVRLAQQLSEWGEAAEPEVAAAAAAALAAAGTPRGMLMGPPAAPAAAGAPLPPRVALVQSCGIALAVLMTGLDFALLPRGFAALDRLLLPGRAGAPLAGHGVLSRAGAVDCAAAPAVASVCPLPPACRTAVLQLLHDVWLRCDDHARKPLLDGWLRGAAAALPPAAPLRGARGQQQDAAPSGAGVAWLRVLLT</sequence>
<organism evidence="2 3">
    <name type="scientific">Chlamydomonas reinhardtii</name>
    <name type="common">Chlamydomonas smithii</name>
    <dbReference type="NCBI Taxonomy" id="3055"/>
    <lineage>
        <taxon>Eukaryota</taxon>
        <taxon>Viridiplantae</taxon>
        <taxon>Chlorophyta</taxon>
        <taxon>core chlorophytes</taxon>
        <taxon>Chlorophyceae</taxon>
        <taxon>CS clade</taxon>
        <taxon>Chlamydomonadales</taxon>
        <taxon>Chlamydomonadaceae</taxon>
        <taxon>Chlamydomonas</taxon>
    </lineage>
</organism>
<accession>A0A2K3DBP1</accession>
<dbReference type="Proteomes" id="UP000006906">
    <property type="component" value="Chromosome 10"/>
</dbReference>
<evidence type="ECO:0000313" key="2">
    <source>
        <dbReference type="EMBL" id="PNW77942.1"/>
    </source>
</evidence>
<dbReference type="EMBL" id="CM008971">
    <property type="protein sequence ID" value="PNW77942.1"/>
    <property type="molecule type" value="Genomic_DNA"/>
</dbReference>
<dbReference type="OMA" id="IVETCSA"/>
<dbReference type="KEGG" id="cre:CHLRE_10g457900v5"/>
<feature type="region of interest" description="Disordered" evidence="1">
    <location>
        <begin position="844"/>
        <end position="868"/>
    </location>
</feature>
<dbReference type="GeneID" id="5723940"/>
<gene>
    <name evidence="2" type="ORF">CHLRE_10g457900v5</name>
</gene>
<evidence type="ECO:0000256" key="1">
    <source>
        <dbReference type="SAM" id="MobiDB-lite"/>
    </source>
</evidence>